<evidence type="ECO:0000256" key="6">
    <source>
        <dbReference type="SAM" id="MobiDB-lite"/>
    </source>
</evidence>
<keyword evidence="3 7" id="KW-0489">Methyltransferase</keyword>
<comment type="pathway">
    <text evidence="1">Cofactor biosynthesis; adenosylcobalamin biosynthesis.</text>
</comment>
<protein>
    <submittedName>
        <fullName evidence="7">Cobalt-precorrin-6B (C15)-methyltransferase</fullName>
    </submittedName>
</protein>
<feature type="region of interest" description="Disordered" evidence="6">
    <location>
        <begin position="79"/>
        <end position="117"/>
    </location>
</feature>
<evidence type="ECO:0000313" key="8">
    <source>
        <dbReference type="Proteomes" id="UP000199215"/>
    </source>
</evidence>
<dbReference type="PANTHER" id="PTHR43182:SF1">
    <property type="entry name" value="COBALT-PRECORRIN-7 C(5)-METHYLTRANSFERASE"/>
    <property type="match status" value="1"/>
</dbReference>
<dbReference type="GO" id="GO:0009236">
    <property type="term" value="P:cobalamin biosynthetic process"/>
    <property type="evidence" value="ECO:0007669"/>
    <property type="project" value="UniProtKB-KW"/>
</dbReference>
<dbReference type="SUPFAM" id="SSF53335">
    <property type="entry name" value="S-adenosyl-L-methionine-dependent methyltransferases"/>
    <property type="match status" value="1"/>
</dbReference>
<dbReference type="PANTHER" id="PTHR43182">
    <property type="entry name" value="COBALT-PRECORRIN-6B C(15)-METHYLTRANSFERASE (DECARBOXYLATING)"/>
    <property type="match status" value="1"/>
</dbReference>
<keyword evidence="4 7" id="KW-0808">Transferase</keyword>
<dbReference type="EMBL" id="FNWU01000001">
    <property type="protein sequence ID" value="SEH40231.1"/>
    <property type="molecule type" value="Genomic_DNA"/>
</dbReference>
<dbReference type="Proteomes" id="UP000199215">
    <property type="component" value="Unassembled WGS sequence"/>
</dbReference>
<reference evidence="7 8" key="1">
    <citation type="submission" date="2016-10" db="EMBL/GenBank/DDBJ databases">
        <authorList>
            <person name="de Groot N.N."/>
        </authorList>
    </citation>
    <scope>NUCLEOTIDE SEQUENCE [LARGE SCALE GENOMIC DNA]</scope>
    <source>
        <strain evidence="7 8">IBRC-M10418</strain>
    </source>
</reference>
<dbReference type="AlphaFoldDB" id="A0A1H6HW31"/>
<dbReference type="InterPro" id="IPR029063">
    <property type="entry name" value="SAM-dependent_MTases_sf"/>
</dbReference>
<feature type="compositionally biased region" description="Acidic residues" evidence="6">
    <location>
        <begin position="216"/>
        <end position="227"/>
    </location>
</feature>
<keyword evidence="2" id="KW-0169">Cobalamin biosynthesis</keyword>
<keyword evidence="5" id="KW-0949">S-adenosyl-L-methionine</keyword>
<accession>A0A1H6HW31</accession>
<keyword evidence="8" id="KW-1185">Reference proteome</keyword>
<sequence length="236" mass="24361">MANVSLPHDAKAGPTKPEVRAVLLSKLDLDRSDHFVEVGSCTGAVTIEAACRAGRVTAIERKPDRLTVTERNLAANGIGVDDGSGLAAADPTDSVDPASPVAPADPGSSTDGGRGSATVTLREAEAPAGLPDDADALFLGGSRNYEAVLDHAAATGVDRVVMNVSRLEVAGAATEAFRDRDLLEDVVQFQVSHGYELAGATSFDSDNPVYMLVGGVDEEDDDTASVEDADRAEAAR</sequence>
<dbReference type="GO" id="GO:0032259">
    <property type="term" value="P:methylation"/>
    <property type="evidence" value="ECO:0007669"/>
    <property type="project" value="UniProtKB-KW"/>
</dbReference>
<organism evidence="7 8">
    <name type="scientific">Halopenitus malekzadehii</name>
    <dbReference type="NCBI Taxonomy" id="1267564"/>
    <lineage>
        <taxon>Archaea</taxon>
        <taxon>Methanobacteriati</taxon>
        <taxon>Methanobacteriota</taxon>
        <taxon>Stenosarchaea group</taxon>
        <taxon>Halobacteria</taxon>
        <taxon>Halobacteriales</taxon>
        <taxon>Haloferacaceae</taxon>
        <taxon>Halopenitus</taxon>
    </lineage>
</organism>
<dbReference type="InterPro" id="IPR050714">
    <property type="entry name" value="Cobalamin_biosynth_MTase"/>
</dbReference>
<evidence type="ECO:0000256" key="1">
    <source>
        <dbReference type="ARBA" id="ARBA00004953"/>
    </source>
</evidence>
<feature type="region of interest" description="Disordered" evidence="6">
    <location>
        <begin position="216"/>
        <end position="236"/>
    </location>
</feature>
<name>A0A1H6HW31_9EURY</name>
<dbReference type="STRING" id="1267564.SAMN05192561_101607"/>
<dbReference type="RefSeq" id="WP_092814050.1">
    <property type="nucleotide sequence ID" value="NZ_FNWU01000001.1"/>
</dbReference>
<dbReference type="GO" id="GO:0008168">
    <property type="term" value="F:methyltransferase activity"/>
    <property type="evidence" value="ECO:0007669"/>
    <property type="project" value="UniProtKB-KW"/>
</dbReference>
<proteinExistence type="predicted"/>
<dbReference type="Gene3D" id="3.40.50.150">
    <property type="entry name" value="Vaccinia Virus protein VP39"/>
    <property type="match status" value="2"/>
</dbReference>
<evidence type="ECO:0000313" key="7">
    <source>
        <dbReference type="EMBL" id="SEH40231.1"/>
    </source>
</evidence>
<evidence type="ECO:0000256" key="3">
    <source>
        <dbReference type="ARBA" id="ARBA00022603"/>
    </source>
</evidence>
<evidence type="ECO:0000256" key="5">
    <source>
        <dbReference type="ARBA" id="ARBA00022691"/>
    </source>
</evidence>
<gene>
    <name evidence="7" type="ORF">SAMN05192561_101607</name>
</gene>
<evidence type="ECO:0000256" key="2">
    <source>
        <dbReference type="ARBA" id="ARBA00022573"/>
    </source>
</evidence>
<evidence type="ECO:0000256" key="4">
    <source>
        <dbReference type="ARBA" id="ARBA00022679"/>
    </source>
</evidence>
<feature type="compositionally biased region" description="Low complexity" evidence="6">
    <location>
        <begin position="94"/>
        <end position="109"/>
    </location>
</feature>
<dbReference type="OrthoDB" id="6027at2157"/>